<name>A0AAV5BXI5_ELECO</name>
<evidence type="ECO:0000256" key="8">
    <source>
        <dbReference type="SAM" id="MobiDB-lite"/>
    </source>
</evidence>
<keyword evidence="11" id="KW-1185">Reference proteome</keyword>
<dbReference type="CDD" id="cd16461">
    <property type="entry name" value="RING-H2_EL5-like"/>
    <property type="match status" value="1"/>
</dbReference>
<protein>
    <recommendedName>
        <fullName evidence="2">RING-type E3 ubiquitin transferase</fullName>
        <ecNumber evidence="2">2.3.2.27</ecNumber>
    </recommendedName>
</protein>
<reference evidence="10" key="1">
    <citation type="journal article" date="2018" name="DNA Res.">
        <title>Multiple hybrid de novo genome assembly of finger millet, an orphan allotetraploid crop.</title>
        <authorList>
            <person name="Hatakeyama M."/>
            <person name="Aluri S."/>
            <person name="Balachadran M.T."/>
            <person name="Sivarajan S.R."/>
            <person name="Patrignani A."/>
            <person name="Gruter S."/>
            <person name="Poveda L."/>
            <person name="Shimizu-Inatsugi R."/>
            <person name="Baeten J."/>
            <person name="Francoijs K.J."/>
            <person name="Nataraja K.N."/>
            <person name="Reddy Y.A.N."/>
            <person name="Phadnis S."/>
            <person name="Ravikumar R.L."/>
            <person name="Schlapbach R."/>
            <person name="Sreeman S.M."/>
            <person name="Shimizu K.K."/>
        </authorList>
    </citation>
    <scope>NUCLEOTIDE SEQUENCE</scope>
</reference>
<comment type="caution">
    <text evidence="10">The sequence shown here is derived from an EMBL/GenBank/DDBJ whole genome shotgun (WGS) entry which is preliminary data.</text>
</comment>
<dbReference type="GO" id="GO:0008270">
    <property type="term" value="F:zinc ion binding"/>
    <property type="evidence" value="ECO:0007669"/>
    <property type="project" value="UniProtKB-KW"/>
</dbReference>
<feature type="domain" description="RING-type" evidence="9">
    <location>
        <begin position="137"/>
        <end position="179"/>
    </location>
</feature>
<dbReference type="Gene3D" id="3.30.40.10">
    <property type="entry name" value="Zinc/RING finger domain, C3HC4 (zinc finger)"/>
    <property type="match status" value="1"/>
</dbReference>
<accession>A0AAV5BXI5</accession>
<evidence type="ECO:0000256" key="7">
    <source>
        <dbReference type="PROSITE-ProRule" id="PRU00175"/>
    </source>
</evidence>
<dbReference type="PANTHER" id="PTHR14155">
    <property type="entry name" value="RING FINGER DOMAIN-CONTAINING"/>
    <property type="match status" value="1"/>
</dbReference>
<dbReference type="PANTHER" id="PTHR14155:SF629">
    <property type="entry name" value="RING-TYPE DOMAIN-CONTAINING PROTEIN"/>
    <property type="match status" value="1"/>
</dbReference>
<evidence type="ECO:0000256" key="4">
    <source>
        <dbReference type="ARBA" id="ARBA00022771"/>
    </source>
</evidence>
<keyword evidence="3" id="KW-0479">Metal-binding</keyword>
<evidence type="ECO:0000313" key="11">
    <source>
        <dbReference type="Proteomes" id="UP001054889"/>
    </source>
</evidence>
<evidence type="ECO:0000256" key="6">
    <source>
        <dbReference type="ARBA" id="ARBA00024209"/>
    </source>
</evidence>
<proteinExistence type="inferred from homology"/>
<dbReference type="AlphaFoldDB" id="A0AAV5BXI5"/>
<sequence>MPNLLSARSRSYIGGGRAVPVDDDEGRVVSHACYGIAASAVTLVLFCALAAAVSVWMAFVFAGLALAAFALGSCLAPASWRVGANHAETEPAAAVAAPASQRKFGLTKAAIDALPTFPYTQKDADGGDLEAGGNEMCSVCLEDVQAGNMVRQLPECKHVFHVECIDMWLHSHQTCPVCRCNLSPPRKVPGKAAATAAPAAETTVETEPPADDVVSPV</sequence>
<evidence type="ECO:0000256" key="5">
    <source>
        <dbReference type="ARBA" id="ARBA00022833"/>
    </source>
</evidence>
<organism evidence="10 11">
    <name type="scientific">Eleusine coracana subsp. coracana</name>
    <dbReference type="NCBI Taxonomy" id="191504"/>
    <lineage>
        <taxon>Eukaryota</taxon>
        <taxon>Viridiplantae</taxon>
        <taxon>Streptophyta</taxon>
        <taxon>Embryophyta</taxon>
        <taxon>Tracheophyta</taxon>
        <taxon>Spermatophyta</taxon>
        <taxon>Magnoliopsida</taxon>
        <taxon>Liliopsida</taxon>
        <taxon>Poales</taxon>
        <taxon>Poaceae</taxon>
        <taxon>PACMAD clade</taxon>
        <taxon>Chloridoideae</taxon>
        <taxon>Cynodonteae</taxon>
        <taxon>Eleusininae</taxon>
        <taxon>Eleusine</taxon>
    </lineage>
</organism>
<dbReference type="Pfam" id="PF13639">
    <property type="entry name" value="zf-RING_2"/>
    <property type="match status" value="1"/>
</dbReference>
<comment type="similarity">
    <text evidence="6">Belongs to the RING-type zinc finger family. ATL subfamily.</text>
</comment>
<dbReference type="Proteomes" id="UP001054889">
    <property type="component" value="Unassembled WGS sequence"/>
</dbReference>
<dbReference type="EMBL" id="BQKI01000003">
    <property type="protein sequence ID" value="GJM90746.1"/>
    <property type="molecule type" value="Genomic_DNA"/>
</dbReference>
<dbReference type="EC" id="2.3.2.27" evidence="2"/>
<comment type="catalytic activity">
    <reaction evidence="1">
        <text>S-ubiquitinyl-[E2 ubiquitin-conjugating enzyme]-L-cysteine + [acceptor protein]-L-lysine = [E2 ubiquitin-conjugating enzyme]-L-cysteine + N(6)-ubiquitinyl-[acceptor protein]-L-lysine.</text>
        <dbReference type="EC" id="2.3.2.27"/>
    </reaction>
</comment>
<dbReference type="InterPro" id="IPR001841">
    <property type="entry name" value="Znf_RING"/>
</dbReference>
<keyword evidence="4 7" id="KW-0863">Zinc-finger</keyword>
<gene>
    <name evidence="10" type="primary">ga07055</name>
    <name evidence="10" type="ORF">PR202_ga07055</name>
</gene>
<keyword evidence="5" id="KW-0862">Zinc</keyword>
<dbReference type="SMART" id="SM00184">
    <property type="entry name" value="RING"/>
    <property type="match status" value="1"/>
</dbReference>
<feature type="region of interest" description="Disordered" evidence="8">
    <location>
        <begin position="189"/>
        <end position="217"/>
    </location>
</feature>
<evidence type="ECO:0000259" key="9">
    <source>
        <dbReference type="PROSITE" id="PS50089"/>
    </source>
</evidence>
<dbReference type="GO" id="GO:0061630">
    <property type="term" value="F:ubiquitin protein ligase activity"/>
    <property type="evidence" value="ECO:0007669"/>
    <property type="project" value="UniProtKB-EC"/>
</dbReference>
<evidence type="ECO:0000256" key="2">
    <source>
        <dbReference type="ARBA" id="ARBA00012483"/>
    </source>
</evidence>
<dbReference type="SUPFAM" id="SSF57850">
    <property type="entry name" value="RING/U-box"/>
    <property type="match status" value="1"/>
</dbReference>
<dbReference type="InterPro" id="IPR013083">
    <property type="entry name" value="Znf_RING/FYVE/PHD"/>
</dbReference>
<dbReference type="InterPro" id="IPR053238">
    <property type="entry name" value="RING-H2_zinc_finger"/>
</dbReference>
<evidence type="ECO:0000256" key="3">
    <source>
        <dbReference type="ARBA" id="ARBA00022723"/>
    </source>
</evidence>
<evidence type="ECO:0000313" key="10">
    <source>
        <dbReference type="EMBL" id="GJM90746.1"/>
    </source>
</evidence>
<reference evidence="10" key="2">
    <citation type="submission" date="2021-12" db="EMBL/GenBank/DDBJ databases">
        <title>Resequencing data analysis of finger millet.</title>
        <authorList>
            <person name="Hatakeyama M."/>
            <person name="Aluri S."/>
            <person name="Balachadran M.T."/>
            <person name="Sivarajan S.R."/>
            <person name="Poveda L."/>
            <person name="Shimizu-Inatsugi R."/>
            <person name="Schlapbach R."/>
            <person name="Sreeman S.M."/>
            <person name="Shimizu K.K."/>
        </authorList>
    </citation>
    <scope>NUCLEOTIDE SEQUENCE</scope>
</reference>
<dbReference type="FunFam" id="3.30.40.10:FF:000672">
    <property type="entry name" value="E3 ubiquitin-protein ligase ATL41"/>
    <property type="match status" value="1"/>
</dbReference>
<evidence type="ECO:0000256" key="1">
    <source>
        <dbReference type="ARBA" id="ARBA00000900"/>
    </source>
</evidence>
<dbReference type="PROSITE" id="PS50089">
    <property type="entry name" value="ZF_RING_2"/>
    <property type="match status" value="1"/>
</dbReference>
<feature type="compositionally biased region" description="Low complexity" evidence="8">
    <location>
        <begin position="192"/>
        <end position="207"/>
    </location>
</feature>